<evidence type="ECO:0000256" key="2">
    <source>
        <dbReference type="ARBA" id="ARBA00022692"/>
    </source>
</evidence>
<dbReference type="PANTHER" id="PTHR47632">
    <property type="entry name" value="FMRFAMIDE PEPTIDE RECEPTOR FAMILY-RELATED"/>
    <property type="match status" value="1"/>
</dbReference>
<organism evidence="7 8">
    <name type="scientific">Pristionchus fissidentatus</name>
    <dbReference type="NCBI Taxonomy" id="1538716"/>
    <lineage>
        <taxon>Eukaryota</taxon>
        <taxon>Metazoa</taxon>
        <taxon>Ecdysozoa</taxon>
        <taxon>Nematoda</taxon>
        <taxon>Chromadorea</taxon>
        <taxon>Rhabditida</taxon>
        <taxon>Rhabditina</taxon>
        <taxon>Diplogasteromorpha</taxon>
        <taxon>Diplogasteroidea</taxon>
        <taxon>Neodiplogasteridae</taxon>
        <taxon>Pristionchus</taxon>
    </lineage>
</organism>
<keyword evidence="2 5" id="KW-0812">Transmembrane</keyword>
<feature type="transmembrane region" description="Helical" evidence="5">
    <location>
        <begin position="99"/>
        <end position="126"/>
    </location>
</feature>
<dbReference type="Proteomes" id="UP001432322">
    <property type="component" value="Unassembled WGS sequence"/>
</dbReference>
<feature type="non-terminal residue" evidence="7">
    <location>
        <position position="227"/>
    </location>
</feature>
<comment type="subcellular location">
    <subcellularLocation>
        <location evidence="1">Membrane</location>
    </subcellularLocation>
</comment>
<feature type="non-terminal residue" evidence="7">
    <location>
        <position position="1"/>
    </location>
</feature>
<evidence type="ECO:0000259" key="6">
    <source>
        <dbReference type="PROSITE" id="PS50262"/>
    </source>
</evidence>
<feature type="domain" description="G-protein coupled receptors family 1 profile" evidence="6">
    <location>
        <begin position="21"/>
        <end position="227"/>
    </location>
</feature>
<proteinExistence type="predicted"/>
<keyword evidence="8" id="KW-1185">Reference proteome</keyword>
<protein>
    <recommendedName>
        <fullName evidence="6">G-protein coupled receptors family 1 profile domain-containing protein</fullName>
    </recommendedName>
</protein>
<sequence length="227" mass="25850">SSGEDLGVCECLHSVHPFASFNLYAIVVFLPFMSCLGICFNILNYKVYSQRRSTASAYLAALACSDVGVCLCGIFVIWADSTRAHIFSFDQYYVFILPYAIPFGNFFQTLSVYITVLAAIDCFLTVIRMSGVLTPRSIRILIIAVILYNLVTLWELEAVKCTNPYNNVTMYNLCPTEFRVDPFYITWYKGYFYTIFMAFLPFILLSVLTVLILILLRRRRPSALLNA</sequence>
<keyword evidence="3 5" id="KW-1133">Transmembrane helix</keyword>
<evidence type="ECO:0000256" key="5">
    <source>
        <dbReference type="SAM" id="Phobius"/>
    </source>
</evidence>
<comment type="caution">
    <text evidence="7">The sequence shown here is derived from an EMBL/GenBank/DDBJ whole genome shotgun (WGS) entry which is preliminary data.</text>
</comment>
<feature type="transmembrane region" description="Helical" evidence="5">
    <location>
        <begin position="23"/>
        <end position="43"/>
    </location>
</feature>
<dbReference type="EMBL" id="BTSY01000004">
    <property type="protein sequence ID" value="GMT25369.1"/>
    <property type="molecule type" value="Genomic_DNA"/>
</dbReference>
<evidence type="ECO:0000256" key="3">
    <source>
        <dbReference type="ARBA" id="ARBA00022989"/>
    </source>
</evidence>
<feature type="transmembrane region" description="Helical" evidence="5">
    <location>
        <begin position="191"/>
        <end position="216"/>
    </location>
</feature>
<dbReference type="AlphaFoldDB" id="A0AAV5W0G6"/>
<keyword evidence="4 5" id="KW-0472">Membrane</keyword>
<feature type="transmembrane region" description="Helical" evidence="5">
    <location>
        <begin position="55"/>
        <end position="79"/>
    </location>
</feature>
<dbReference type="PROSITE" id="PS50262">
    <property type="entry name" value="G_PROTEIN_RECEP_F1_2"/>
    <property type="match status" value="1"/>
</dbReference>
<evidence type="ECO:0000256" key="4">
    <source>
        <dbReference type="ARBA" id="ARBA00023136"/>
    </source>
</evidence>
<evidence type="ECO:0000313" key="7">
    <source>
        <dbReference type="EMBL" id="GMT25369.1"/>
    </source>
</evidence>
<gene>
    <name evidence="7" type="ORF">PFISCL1PPCAC_16666</name>
</gene>
<dbReference type="InterPro" id="IPR053326">
    <property type="entry name" value="GPCR1-like"/>
</dbReference>
<dbReference type="Gene3D" id="1.20.1070.10">
    <property type="entry name" value="Rhodopsin 7-helix transmembrane proteins"/>
    <property type="match status" value="1"/>
</dbReference>
<evidence type="ECO:0000313" key="8">
    <source>
        <dbReference type="Proteomes" id="UP001432322"/>
    </source>
</evidence>
<dbReference type="PANTHER" id="PTHR47632:SF5">
    <property type="entry name" value="G-PROTEIN COUPLED RECEPTORS FAMILY 1 PROFILE DOMAIN-CONTAINING PROTEIN"/>
    <property type="match status" value="1"/>
</dbReference>
<dbReference type="SUPFAM" id="SSF81321">
    <property type="entry name" value="Family A G protein-coupled receptor-like"/>
    <property type="match status" value="1"/>
</dbReference>
<accession>A0AAV5W0G6</accession>
<name>A0AAV5W0G6_9BILA</name>
<reference evidence="7" key="1">
    <citation type="submission" date="2023-10" db="EMBL/GenBank/DDBJ databases">
        <title>Genome assembly of Pristionchus species.</title>
        <authorList>
            <person name="Yoshida K."/>
            <person name="Sommer R.J."/>
        </authorList>
    </citation>
    <scope>NUCLEOTIDE SEQUENCE</scope>
    <source>
        <strain evidence="7">RS5133</strain>
    </source>
</reference>
<dbReference type="GO" id="GO:0016020">
    <property type="term" value="C:membrane"/>
    <property type="evidence" value="ECO:0007669"/>
    <property type="project" value="UniProtKB-SubCell"/>
</dbReference>
<feature type="transmembrane region" description="Helical" evidence="5">
    <location>
        <begin position="138"/>
        <end position="156"/>
    </location>
</feature>
<evidence type="ECO:0000256" key="1">
    <source>
        <dbReference type="ARBA" id="ARBA00004370"/>
    </source>
</evidence>
<dbReference type="CDD" id="cd14978">
    <property type="entry name" value="7tmA_FMRFamide_R-like"/>
    <property type="match status" value="1"/>
</dbReference>
<dbReference type="InterPro" id="IPR017452">
    <property type="entry name" value="GPCR_Rhodpsn_7TM"/>
</dbReference>